<dbReference type="RefSeq" id="WP_345481230.1">
    <property type="nucleotide sequence ID" value="NZ_BAABLP010000004.1"/>
</dbReference>
<comment type="caution">
    <text evidence="11">The sequence shown here is derived from an EMBL/GenBank/DDBJ whole genome shotgun (WGS) entry which is preliminary data.</text>
</comment>
<dbReference type="PANTHER" id="PTHR30033">
    <property type="entry name" value="FLAGELLAR HOOK-ASSOCIATED PROTEIN 1"/>
    <property type="match status" value="1"/>
</dbReference>
<dbReference type="InterPro" id="IPR010930">
    <property type="entry name" value="Flg_bb/hook_C_dom"/>
</dbReference>
<evidence type="ECO:0000256" key="4">
    <source>
        <dbReference type="ARBA" id="ARBA00016244"/>
    </source>
</evidence>
<evidence type="ECO:0000259" key="10">
    <source>
        <dbReference type="Pfam" id="PF22638"/>
    </source>
</evidence>
<keyword evidence="11" id="KW-0969">Cilium</keyword>
<dbReference type="InterPro" id="IPR001444">
    <property type="entry name" value="Flag_bb_rod_N"/>
</dbReference>
<dbReference type="PANTHER" id="PTHR30033:SF1">
    <property type="entry name" value="FLAGELLAR HOOK-ASSOCIATED PROTEIN 1"/>
    <property type="match status" value="1"/>
</dbReference>
<keyword evidence="12" id="KW-1185">Reference proteome</keyword>
<evidence type="ECO:0000256" key="5">
    <source>
        <dbReference type="ARBA" id="ARBA00022525"/>
    </source>
</evidence>
<sequence>MSTFSGLGTAASGLTAARLALEVTGQNVANANTEGYTRQRVTQSPMAQTALATYATQSSVGDGVLVTGVARLNDAVVDARVRSTAATASYWSASANALGTVETALNEPSTSGLSSVLNKFWGAWQSMANAVGTKSAEGAASNLIAQGQLVASSVSAGYTAASTSWSDARSAAGLTVTAINDAAGQVADLNKSIRALTAAGSNVNSLLDQRDTAVTKLAQLTGATTRPNADGTVDVTVGGNLLVSGVTTRKVELTGDAAFSTTSTTPVALQWADTKTPVSLDGGELAARIAALQPANADGTGGVYAEAAKTYDAIASSIATAVNTASATGYTSKGQPAGDFFSFTSPAGSPALNLTVKAASAADIAVAGKDLGNSDGTVADAISQLGSAPDSPDAQWAGYVSRIGSQSATATARASTSQTAAAAATDAQTSASGVDLDEETSNLVIYQHAYQASARVISTINDILDTLINMGAR</sequence>
<reference evidence="12" key="1">
    <citation type="journal article" date="2019" name="Int. J. Syst. Evol. Microbiol.">
        <title>The Global Catalogue of Microorganisms (GCM) 10K type strain sequencing project: providing services to taxonomists for standard genome sequencing and annotation.</title>
        <authorList>
            <consortium name="The Broad Institute Genomics Platform"/>
            <consortium name="The Broad Institute Genome Sequencing Center for Infectious Disease"/>
            <person name="Wu L."/>
            <person name="Ma J."/>
        </authorList>
    </citation>
    <scope>NUCLEOTIDE SEQUENCE [LARGE SCALE GENOMIC DNA]</scope>
    <source>
        <strain evidence="12">JCM 19015</strain>
    </source>
</reference>
<accession>A0ABP8Z810</accession>
<evidence type="ECO:0000256" key="6">
    <source>
        <dbReference type="ARBA" id="ARBA00023143"/>
    </source>
</evidence>
<organism evidence="11 12">
    <name type="scientific">Amnibacterium soli</name>
    <dbReference type="NCBI Taxonomy" id="1282736"/>
    <lineage>
        <taxon>Bacteria</taxon>
        <taxon>Bacillati</taxon>
        <taxon>Actinomycetota</taxon>
        <taxon>Actinomycetes</taxon>
        <taxon>Micrococcales</taxon>
        <taxon>Microbacteriaceae</taxon>
        <taxon>Amnibacterium</taxon>
    </lineage>
</organism>
<feature type="domain" description="Flagellar basal body rod protein N-terminal" evidence="8">
    <location>
        <begin position="9"/>
        <end position="37"/>
    </location>
</feature>
<dbReference type="EMBL" id="BAABLP010000004">
    <property type="protein sequence ID" value="GAA4749318.1"/>
    <property type="molecule type" value="Genomic_DNA"/>
</dbReference>
<evidence type="ECO:0000256" key="1">
    <source>
        <dbReference type="ARBA" id="ARBA00004365"/>
    </source>
</evidence>
<dbReference type="InterPro" id="IPR002371">
    <property type="entry name" value="FlgK"/>
</dbReference>
<comment type="subcellular location">
    <subcellularLocation>
        <location evidence="1 7">Bacterial flagellum</location>
    </subcellularLocation>
    <subcellularLocation>
        <location evidence="2 7">Secreted</location>
    </subcellularLocation>
</comment>
<keyword evidence="6 7" id="KW-0975">Bacterial flagellum</keyword>
<evidence type="ECO:0000259" key="8">
    <source>
        <dbReference type="Pfam" id="PF00460"/>
    </source>
</evidence>
<gene>
    <name evidence="7 11" type="primary">flgK</name>
    <name evidence="11" type="ORF">GCM10025783_21980</name>
</gene>
<name>A0ABP8Z810_9MICO</name>
<evidence type="ECO:0000256" key="2">
    <source>
        <dbReference type="ARBA" id="ARBA00004613"/>
    </source>
</evidence>
<dbReference type="SUPFAM" id="SSF64518">
    <property type="entry name" value="Phase 1 flagellin"/>
    <property type="match status" value="1"/>
</dbReference>
<comment type="similarity">
    <text evidence="3 7">Belongs to the flagella basal body rod proteins family.</text>
</comment>
<dbReference type="NCBIfam" id="TIGR02492">
    <property type="entry name" value="flgK_ends"/>
    <property type="match status" value="1"/>
</dbReference>
<proteinExistence type="inferred from homology"/>
<keyword evidence="11" id="KW-0966">Cell projection</keyword>
<dbReference type="Pfam" id="PF06429">
    <property type="entry name" value="Flg_bbr_C"/>
    <property type="match status" value="1"/>
</dbReference>
<dbReference type="InterPro" id="IPR053927">
    <property type="entry name" value="FlgK_helical"/>
</dbReference>
<feature type="domain" description="Flagellar hook-associated protein FlgK helical" evidence="10">
    <location>
        <begin position="99"/>
        <end position="341"/>
    </location>
</feature>
<dbReference type="PRINTS" id="PR01005">
    <property type="entry name" value="FLGHOOKAP1"/>
</dbReference>
<keyword evidence="5 7" id="KW-0964">Secreted</keyword>
<evidence type="ECO:0000256" key="7">
    <source>
        <dbReference type="RuleBase" id="RU362065"/>
    </source>
</evidence>
<dbReference type="Pfam" id="PF22638">
    <property type="entry name" value="FlgK_D1"/>
    <property type="match status" value="1"/>
</dbReference>
<keyword evidence="11" id="KW-0282">Flagellum</keyword>
<dbReference type="Proteomes" id="UP001500121">
    <property type="component" value="Unassembled WGS sequence"/>
</dbReference>
<protein>
    <recommendedName>
        <fullName evidence="4 7">Flagellar hook-associated protein 1</fullName>
        <shortName evidence="7">HAP1</shortName>
    </recommendedName>
</protein>
<dbReference type="Pfam" id="PF00460">
    <property type="entry name" value="Flg_bb_rod"/>
    <property type="match status" value="1"/>
</dbReference>
<evidence type="ECO:0000256" key="3">
    <source>
        <dbReference type="ARBA" id="ARBA00009677"/>
    </source>
</evidence>
<evidence type="ECO:0000259" key="9">
    <source>
        <dbReference type="Pfam" id="PF06429"/>
    </source>
</evidence>
<evidence type="ECO:0000313" key="12">
    <source>
        <dbReference type="Proteomes" id="UP001500121"/>
    </source>
</evidence>
<evidence type="ECO:0000313" key="11">
    <source>
        <dbReference type="EMBL" id="GAA4749318.1"/>
    </source>
</evidence>
<feature type="domain" description="Flagellar basal-body/hook protein C-terminal" evidence="9">
    <location>
        <begin position="430"/>
        <end position="470"/>
    </location>
</feature>